<dbReference type="AlphaFoldDB" id="A0A6G0XZY9"/>
<name>A0A6G0XZY9_APHCR</name>
<dbReference type="Proteomes" id="UP000478052">
    <property type="component" value="Unassembled WGS sequence"/>
</dbReference>
<evidence type="ECO:0000313" key="2">
    <source>
        <dbReference type="Proteomes" id="UP000478052"/>
    </source>
</evidence>
<evidence type="ECO:0000313" key="1">
    <source>
        <dbReference type="EMBL" id="KAF0746308.1"/>
    </source>
</evidence>
<reference evidence="1 2" key="1">
    <citation type="submission" date="2019-08" db="EMBL/GenBank/DDBJ databases">
        <title>Whole genome of Aphis craccivora.</title>
        <authorList>
            <person name="Voronova N.V."/>
            <person name="Shulinski R.S."/>
            <person name="Bandarenka Y.V."/>
            <person name="Zhorov D.G."/>
            <person name="Warner D."/>
        </authorList>
    </citation>
    <scope>NUCLEOTIDE SEQUENCE [LARGE SCALE GENOMIC DNA]</scope>
    <source>
        <strain evidence="1">180601</strain>
        <tissue evidence="1">Whole Body</tissue>
    </source>
</reference>
<comment type="caution">
    <text evidence="1">The sequence shown here is derived from an EMBL/GenBank/DDBJ whole genome shotgun (WGS) entry which is preliminary data.</text>
</comment>
<protein>
    <submittedName>
        <fullName evidence="1">Uncharacterized protein</fullName>
    </submittedName>
</protein>
<proteinExistence type="predicted"/>
<dbReference type="EMBL" id="VUJU01007265">
    <property type="protein sequence ID" value="KAF0746308.1"/>
    <property type="molecule type" value="Genomic_DNA"/>
</dbReference>
<gene>
    <name evidence="1" type="ORF">FWK35_00019338</name>
</gene>
<keyword evidence="2" id="KW-1185">Reference proteome</keyword>
<organism evidence="1 2">
    <name type="scientific">Aphis craccivora</name>
    <name type="common">Cowpea aphid</name>
    <dbReference type="NCBI Taxonomy" id="307492"/>
    <lineage>
        <taxon>Eukaryota</taxon>
        <taxon>Metazoa</taxon>
        <taxon>Ecdysozoa</taxon>
        <taxon>Arthropoda</taxon>
        <taxon>Hexapoda</taxon>
        <taxon>Insecta</taxon>
        <taxon>Pterygota</taxon>
        <taxon>Neoptera</taxon>
        <taxon>Paraneoptera</taxon>
        <taxon>Hemiptera</taxon>
        <taxon>Sternorrhyncha</taxon>
        <taxon>Aphidomorpha</taxon>
        <taxon>Aphidoidea</taxon>
        <taxon>Aphididae</taxon>
        <taxon>Aphidini</taxon>
        <taxon>Aphis</taxon>
        <taxon>Aphis</taxon>
    </lineage>
</organism>
<accession>A0A6G0XZY9</accession>
<sequence length="98" mass="11628">MTLSPEEWKTIEPVKTIYHRHNQTRKYLTLPKKDCSHIIAEHLWEHTHLQCSLIFRRAKVYEVGQNYVSIVGRCKTCNSHFKGVIEHKPSPNSRYLIK</sequence>
<dbReference type="OrthoDB" id="10055366at2759"/>